<dbReference type="OrthoDB" id="308449at2759"/>
<organism evidence="1 2">
    <name type="scientific">Carpediemonas membranifera</name>
    <dbReference type="NCBI Taxonomy" id="201153"/>
    <lineage>
        <taxon>Eukaryota</taxon>
        <taxon>Metamonada</taxon>
        <taxon>Carpediemonas-like organisms</taxon>
        <taxon>Carpediemonas</taxon>
    </lineage>
</organism>
<dbReference type="Proteomes" id="UP000717585">
    <property type="component" value="Unassembled WGS sequence"/>
</dbReference>
<reference evidence="1" key="1">
    <citation type="submission" date="2021-05" db="EMBL/GenBank/DDBJ databases">
        <title>A free-living protist that lacks canonical eukaryotic 1 DNA replication and segregation systems.</title>
        <authorList>
            <person name="Salas-Leiva D.E."/>
            <person name="Tromer E.C."/>
            <person name="Curtis B.A."/>
            <person name="Jerlstrom-Hultqvist J."/>
            <person name="Kolisko M."/>
            <person name="Yi Z."/>
            <person name="Salas-Leiva J.S."/>
            <person name="Gallot-Lavallee L."/>
            <person name="Kops G.J.P.L."/>
            <person name="Archibald J.M."/>
            <person name="Simpson A.G.B."/>
            <person name="Roger A.J."/>
        </authorList>
    </citation>
    <scope>NUCLEOTIDE SEQUENCE</scope>
    <source>
        <strain evidence="1">BICM</strain>
    </source>
</reference>
<dbReference type="Gene3D" id="2.130.10.10">
    <property type="entry name" value="YVTN repeat-like/Quinoprotein amine dehydrogenase"/>
    <property type="match status" value="1"/>
</dbReference>
<dbReference type="SUPFAM" id="SSF50978">
    <property type="entry name" value="WD40 repeat-like"/>
    <property type="match status" value="1"/>
</dbReference>
<keyword evidence="2" id="KW-1185">Reference proteome</keyword>
<dbReference type="AlphaFoldDB" id="A0A8J6BET6"/>
<evidence type="ECO:0000313" key="2">
    <source>
        <dbReference type="Proteomes" id="UP000717585"/>
    </source>
</evidence>
<dbReference type="SMART" id="SM00320">
    <property type="entry name" value="WD40"/>
    <property type="match status" value="2"/>
</dbReference>
<evidence type="ECO:0000313" key="1">
    <source>
        <dbReference type="EMBL" id="KAG9395967.1"/>
    </source>
</evidence>
<name>A0A8J6BET6_9EUKA</name>
<sequence length="396" mass="42472">MASLRYDYSLKPATESILDGSIHQVIEISQSDFVTPFSTASTGGYVQYSQHSGTLTFKPTVRHNRPVTHSVYSPKHDLLITGASDGSLVLGSPGKRGARAHPVNGELAGIELTTDGDAAVVVSKAGVVAIVELPELEVTTFDTSGPVDAIAILDDDSVALFDRDPDSVYSVWSLTRQQRMSVVGSAEIRSQIGVPTVVCINGDQTRIVSAHGIVCQLWGADSGRPLVQWRMTSGITSLAWMDTMLLVGHNDGTLSMWTVTDRKATSMLSNKSHRSKVTAIGVGNKAVLSVESTGRICFWKYVLDPVNTPSRSPSVLPVDPYSGSVPATPSSLHQSTVPATPTTTRVERADDFGEPASEQTIVDMLDEMTTMLSTALQRMGRLEARMASLEARLNAK</sequence>
<proteinExistence type="predicted"/>
<dbReference type="EMBL" id="JAHDYR010000007">
    <property type="protein sequence ID" value="KAG9395967.1"/>
    <property type="molecule type" value="Genomic_DNA"/>
</dbReference>
<dbReference type="InterPro" id="IPR001680">
    <property type="entry name" value="WD40_rpt"/>
</dbReference>
<comment type="caution">
    <text evidence="1">The sequence shown here is derived from an EMBL/GenBank/DDBJ whole genome shotgun (WGS) entry which is preliminary data.</text>
</comment>
<evidence type="ECO:0008006" key="3">
    <source>
        <dbReference type="Google" id="ProtNLM"/>
    </source>
</evidence>
<dbReference type="InterPro" id="IPR015943">
    <property type="entry name" value="WD40/YVTN_repeat-like_dom_sf"/>
</dbReference>
<dbReference type="InterPro" id="IPR036322">
    <property type="entry name" value="WD40_repeat_dom_sf"/>
</dbReference>
<gene>
    <name evidence="1" type="ORF">J8273_2316</name>
</gene>
<protein>
    <recommendedName>
        <fullName evidence="3">WD40 repeat-like protein</fullName>
    </recommendedName>
</protein>
<accession>A0A8J6BET6</accession>